<reference evidence="4" key="1">
    <citation type="submission" date="2017-09" db="EMBL/GenBank/DDBJ databases">
        <title>Depth-based differentiation of microbial function through sediment-hosted aquifers and enrichment of novel symbionts in the deep terrestrial subsurface.</title>
        <authorList>
            <person name="Probst A.J."/>
            <person name="Ladd B."/>
            <person name="Jarett J.K."/>
            <person name="Geller-Mcgrath D.E."/>
            <person name="Sieber C.M.K."/>
            <person name="Emerson J.B."/>
            <person name="Anantharaman K."/>
            <person name="Thomas B.C."/>
            <person name="Malmstrom R."/>
            <person name="Stieglmeier M."/>
            <person name="Klingl A."/>
            <person name="Woyke T."/>
            <person name="Ryan C.M."/>
            <person name="Banfield J.F."/>
        </authorList>
    </citation>
    <scope>NUCLEOTIDE SEQUENCE [LARGE SCALE GENOMIC DNA]</scope>
</reference>
<dbReference type="EMBL" id="PFSJ01000030">
    <property type="protein sequence ID" value="PJC23329.1"/>
    <property type="molecule type" value="Genomic_DNA"/>
</dbReference>
<comment type="caution">
    <text evidence="3">The sequence shown here is derived from an EMBL/GenBank/DDBJ whole genome shotgun (WGS) entry which is preliminary data.</text>
</comment>
<dbReference type="InterPro" id="IPR011146">
    <property type="entry name" value="HIT-like"/>
</dbReference>
<sequence>MPDYSDYHARKNGSYGDIWTKTGRCVFCDLKDKYIIAKNADAVLTVNLFPYIDGNLLVIPKTHVEGFLDISPKVWGSMRNLTELGIRLLQNELKIGEIWLNYKTSRGLTSGKSVSHGHLVIMPYTDGIMKWNYQEITIPPIELAERLRNAKISNN</sequence>
<dbReference type="AlphaFoldDB" id="A0A2M8EKS2"/>
<dbReference type="InterPro" id="IPR036265">
    <property type="entry name" value="HIT-like_sf"/>
</dbReference>
<evidence type="ECO:0000259" key="2">
    <source>
        <dbReference type="PROSITE" id="PS51084"/>
    </source>
</evidence>
<protein>
    <recommendedName>
        <fullName evidence="2">HIT domain-containing protein</fullName>
    </recommendedName>
</protein>
<comment type="caution">
    <text evidence="1">Lacks conserved residue(s) required for the propagation of feature annotation.</text>
</comment>
<dbReference type="PANTHER" id="PTHR42997:SF1">
    <property type="entry name" value="AP-4-A PHOSPHORYLASE"/>
    <property type="match status" value="1"/>
</dbReference>
<name>A0A2M8EKS2_UNCKA</name>
<dbReference type="PROSITE" id="PS51084">
    <property type="entry name" value="HIT_2"/>
    <property type="match status" value="1"/>
</dbReference>
<dbReference type="Proteomes" id="UP000229756">
    <property type="component" value="Unassembled WGS sequence"/>
</dbReference>
<dbReference type="GO" id="GO:0003824">
    <property type="term" value="F:catalytic activity"/>
    <property type="evidence" value="ECO:0007669"/>
    <property type="project" value="InterPro"/>
</dbReference>
<accession>A0A2M8EKS2</accession>
<dbReference type="PANTHER" id="PTHR42997">
    <property type="entry name" value="HIT FAMILY HYDROLASE"/>
    <property type="match status" value="1"/>
</dbReference>
<organism evidence="3 4">
    <name type="scientific">candidate division WWE3 bacterium CG_4_9_14_0_2_um_filter_35_11</name>
    <dbReference type="NCBI Taxonomy" id="1975077"/>
    <lineage>
        <taxon>Bacteria</taxon>
        <taxon>Katanobacteria</taxon>
    </lineage>
</organism>
<dbReference type="Pfam" id="PF01230">
    <property type="entry name" value="HIT"/>
    <property type="match status" value="1"/>
</dbReference>
<evidence type="ECO:0000313" key="4">
    <source>
        <dbReference type="Proteomes" id="UP000229756"/>
    </source>
</evidence>
<evidence type="ECO:0000256" key="1">
    <source>
        <dbReference type="PROSITE-ProRule" id="PRU00464"/>
    </source>
</evidence>
<feature type="domain" description="HIT" evidence="2">
    <location>
        <begin position="23"/>
        <end position="131"/>
    </location>
</feature>
<dbReference type="Gene3D" id="3.30.428.10">
    <property type="entry name" value="HIT-like"/>
    <property type="match status" value="1"/>
</dbReference>
<evidence type="ECO:0000313" key="3">
    <source>
        <dbReference type="EMBL" id="PJC23329.1"/>
    </source>
</evidence>
<dbReference type="SUPFAM" id="SSF54197">
    <property type="entry name" value="HIT-like"/>
    <property type="match status" value="1"/>
</dbReference>
<gene>
    <name evidence="3" type="ORF">CO058_04155</name>
</gene>
<proteinExistence type="predicted"/>
<dbReference type="InterPro" id="IPR052908">
    <property type="entry name" value="AP-4-A_phosphorylase"/>
</dbReference>